<evidence type="ECO:0008006" key="3">
    <source>
        <dbReference type="Google" id="ProtNLM"/>
    </source>
</evidence>
<comment type="caution">
    <text evidence="1">The sequence shown here is derived from an EMBL/GenBank/DDBJ whole genome shotgun (WGS) entry which is preliminary data.</text>
</comment>
<sequence>MPFAKRVVEPQFLCRHHIPNSDGLLFEDLVCTSHVSLSRTLRQLSDLAKHACSIFQELEGDLASTSLRVRGLQRKIGRLQETCSGLDPKQEPVPELFVELCLATKYHCRWQQQQEARTSVLDEPRNRSLSLGSVQRKRRRRRRRRGEQHIIIYATVNCPRAA</sequence>
<name>A0AAV6PJZ6_SOLSE</name>
<dbReference type="PANTHER" id="PTHR23039">
    <property type="entry name" value="NANCE-HORAN SYNDROME PROTEIN"/>
    <property type="match status" value="1"/>
</dbReference>
<dbReference type="GO" id="GO:0002088">
    <property type="term" value="P:lens development in camera-type eye"/>
    <property type="evidence" value="ECO:0007669"/>
    <property type="project" value="TreeGrafter"/>
</dbReference>
<dbReference type="Proteomes" id="UP000693946">
    <property type="component" value="Unassembled WGS sequence"/>
</dbReference>
<reference evidence="1 2" key="1">
    <citation type="journal article" date="2021" name="Sci. Rep.">
        <title>Chromosome anchoring in Senegalese sole (Solea senegalensis) reveals sex-associated markers and genome rearrangements in flatfish.</title>
        <authorList>
            <person name="Guerrero-Cozar I."/>
            <person name="Gomez-Garrido J."/>
            <person name="Berbel C."/>
            <person name="Martinez-Blanch J.F."/>
            <person name="Alioto T."/>
            <person name="Claros M.G."/>
            <person name="Gagnaire P.A."/>
            <person name="Manchado M."/>
        </authorList>
    </citation>
    <scope>NUCLEOTIDE SEQUENCE [LARGE SCALE GENOMIC DNA]</scope>
    <source>
        <strain evidence="1">Sse05_10M</strain>
    </source>
</reference>
<dbReference type="PANTHER" id="PTHR23039:SF5">
    <property type="entry name" value="ACTIN REMODELING REGULATOR NHS"/>
    <property type="match status" value="1"/>
</dbReference>
<proteinExistence type="predicted"/>
<organism evidence="1 2">
    <name type="scientific">Solea senegalensis</name>
    <name type="common">Senegalese sole</name>
    <dbReference type="NCBI Taxonomy" id="28829"/>
    <lineage>
        <taxon>Eukaryota</taxon>
        <taxon>Metazoa</taxon>
        <taxon>Chordata</taxon>
        <taxon>Craniata</taxon>
        <taxon>Vertebrata</taxon>
        <taxon>Euteleostomi</taxon>
        <taxon>Actinopterygii</taxon>
        <taxon>Neopterygii</taxon>
        <taxon>Teleostei</taxon>
        <taxon>Neoteleostei</taxon>
        <taxon>Acanthomorphata</taxon>
        <taxon>Carangaria</taxon>
        <taxon>Pleuronectiformes</taxon>
        <taxon>Pleuronectoidei</taxon>
        <taxon>Soleidae</taxon>
        <taxon>Solea</taxon>
    </lineage>
</organism>
<keyword evidence="2" id="KW-1185">Reference proteome</keyword>
<protein>
    <recommendedName>
        <fullName evidence="3">Nance-Horan syndrome protein</fullName>
    </recommendedName>
</protein>
<evidence type="ECO:0000313" key="2">
    <source>
        <dbReference type="Proteomes" id="UP000693946"/>
    </source>
</evidence>
<gene>
    <name evidence="1" type="ORF">JOB18_040007</name>
</gene>
<dbReference type="GO" id="GO:0030154">
    <property type="term" value="P:cell differentiation"/>
    <property type="evidence" value="ECO:0007669"/>
    <property type="project" value="TreeGrafter"/>
</dbReference>
<dbReference type="EMBL" id="JAGKHQ010000487">
    <property type="protein sequence ID" value="KAG7467813.1"/>
    <property type="molecule type" value="Genomic_DNA"/>
</dbReference>
<accession>A0AAV6PJZ6</accession>
<evidence type="ECO:0000313" key="1">
    <source>
        <dbReference type="EMBL" id="KAG7467813.1"/>
    </source>
</evidence>
<dbReference type="AlphaFoldDB" id="A0AAV6PJZ6"/>